<protein>
    <recommendedName>
        <fullName evidence="2">Transcription factor zinc-finger domain-containing protein</fullName>
    </recommendedName>
</protein>
<accession>A0A0F9BJD7</accession>
<gene>
    <name evidence="1" type="ORF">LCGC14_2782680</name>
</gene>
<proteinExistence type="predicted"/>
<evidence type="ECO:0008006" key="2">
    <source>
        <dbReference type="Google" id="ProtNLM"/>
    </source>
</evidence>
<organism evidence="1">
    <name type="scientific">marine sediment metagenome</name>
    <dbReference type="NCBI Taxonomy" id="412755"/>
    <lineage>
        <taxon>unclassified sequences</taxon>
        <taxon>metagenomes</taxon>
        <taxon>ecological metagenomes</taxon>
    </lineage>
</organism>
<name>A0A0F9BJD7_9ZZZZ</name>
<dbReference type="AlphaFoldDB" id="A0A0F9BJD7"/>
<reference evidence="1" key="1">
    <citation type="journal article" date="2015" name="Nature">
        <title>Complex archaea that bridge the gap between prokaryotes and eukaryotes.</title>
        <authorList>
            <person name="Spang A."/>
            <person name="Saw J.H."/>
            <person name="Jorgensen S.L."/>
            <person name="Zaremba-Niedzwiedzka K."/>
            <person name="Martijn J."/>
            <person name="Lind A.E."/>
            <person name="van Eijk R."/>
            <person name="Schleper C."/>
            <person name="Guy L."/>
            <person name="Ettema T.J."/>
        </authorList>
    </citation>
    <scope>NUCLEOTIDE SEQUENCE</scope>
</reference>
<evidence type="ECO:0000313" key="1">
    <source>
        <dbReference type="EMBL" id="KKK84501.1"/>
    </source>
</evidence>
<comment type="caution">
    <text evidence="1">The sequence shown here is derived from an EMBL/GenBank/DDBJ whole genome shotgun (WGS) entry which is preliminary data.</text>
</comment>
<dbReference type="EMBL" id="LAZR01051746">
    <property type="protein sequence ID" value="KKK84501.1"/>
    <property type="molecule type" value="Genomic_DNA"/>
</dbReference>
<feature type="non-terminal residue" evidence="1">
    <location>
        <position position="1"/>
    </location>
</feature>
<sequence>CGAQLDNEPKDTPLAKRTKSIADYCPECEGIHLEKYYPEIA</sequence>